<name>A0A484ZFE0_9GAMM</name>
<dbReference type="Proteomes" id="UP000373449">
    <property type="component" value="Unassembled WGS sequence"/>
</dbReference>
<evidence type="ECO:0000313" key="2">
    <source>
        <dbReference type="EMBL" id="VFS47104.1"/>
    </source>
</evidence>
<organism evidence="2 3">
    <name type="scientific">Budvicia aquatica</name>
    <dbReference type="NCBI Taxonomy" id="82979"/>
    <lineage>
        <taxon>Bacteria</taxon>
        <taxon>Pseudomonadati</taxon>
        <taxon>Pseudomonadota</taxon>
        <taxon>Gammaproteobacteria</taxon>
        <taxon>Enterobacterales</taxon>
        <taxon>Budviciaceae</taxon>
        <taxon>Budvicia</taxon>
    </lineage>
</organism>
<accession>A0A484ZFE0</accession>
<keyword evidence="2" id="KW-0645">Protease</keyword>
<keyword evidence="2" id="KW-0378">Hydrolase</keyword>
<evidence type="ECO:0000256" key="1">
    <source>
        <dbReference type="SAM" id="SignalP"/>
    </source>
</evidence>
<dbReference type="RefSeq" id="WP_368658134.1">
    <property type="nucleotide sequence ID" value="NZ_CAADJA010000002.1"/>
</dbReference>
<dbReference type="GO" id="GO:0009002">
    <property type="term" value="F:serine-type D-Ala-D-Ala carboxypeptidase activity"/>
    <property type="evidence" value="ECO:0007669"/>
    <property type="project" value="UniProtKB-EC"/>
</dbReference>
<dbReference type="EMBL" id="CAADJA010000002">
    <property type="protein sequence ID" value="VFS47104.1"/>
    <property type="molecule type" value="Genomic_DNA"/>
</dbReference>
<dbReference type="AlphaFoldDB" id="A0A484ZFE0"/>
<sequence length="49" mass="5205">MRLLKILTGLACSLALTAQAVPVEQYTNLLPEGASLSLMVQKVGALHLQ</sequence>
<keyword evidence="2" id="KW-0121">Carboxypeptidase</keyword>
<protein>
    <submittedName>
        <fullName evidence="2">D-alanyl-D-alanine carboxypeptidase dacB</fullName>
        <ecNumber evidence="2">3.4.16.4</ecNumber>
    </submittedName>
</protein>
<dbReference type="EC" id="3.4.16.4" evidence="2"/>
<gene>
    <name evidence="2" type="primary">dacB_2</name>
    <name evidence="2" type="ORF">NCTC12282_02038</name>
</gene>
<keyword evidence="1" id="KW-0732">Signal</keyword>
<evidence type="ECO:0000313" key="3">
    <source>
        <dbReference type="Proteomes" id="UP000373449"/>
    </source>
</evidence>
<reference evidence="2 3" key="1">
    <citation type="submission" date="2019-03" db="EMBL/GenBank/DDBJ databases">
        <authorList>
            <consortium name="Pathogen Informatics"/>
        </authorList>
    </citation>
    <scope>NUCLEOTIDE SEQUENCE [LARGE SCALE GENOMIC DNA]</scope>
    <source>
        <strain evidence="2 3">NCTC12282</strain>
    </source>
</reference>
<feature type="signal peptide" evidence="1">
    <location>
        <begin position="1"/>
        <end position="20"/>
    </location>
</feature>
<proteinExistence type="predicted"/>
<feature type="chain" id="PRO_5019815770" evidence="1">
    <location>
        <begin position="21"/>
        <end position="49"/>
    </location>
</feature>